<feature type="domain" description="Rapamycin-insensitive companion of mTOR N-terminal" evidence="1">
    <location>
        <begin position="85"/>
        <end position="195"/>
    </location>
</feature>
<evidence type="ECO:0000313" key="2">
    <source>
        <dbReference type="EMBL" id="VDO40975.1"/>
    </source>
</evidence>
<evidence type="ECO:0000313" key="4">
    <source>
        <dbReference type="WBParaSite" id="OFLC_0000476301-mRNA-1"/>
    </source>
</evidence>
<dbReference type="InterPro" id="IPR028267">
    <property type="entry name" value="Pianissimo_N"/>
</dbReference>
<evidence type="ECO:0000259" key="1">
    <source>
        <dbReference type="Pfam" id="PF14664"/>
    </source>
</evidence>
<dbReference type="WBParaSite" id="OFLC_0000476301-mRNA-1">
    <property type="protein sequence ID" value="OFLC_0000476301-mRNA-1"/>
    <property type="gene ID" value="OFLC_0000476301"/>
</dbReference>
<evidence type="ECO:0000313" key="3">
    <source>
        <dbReference type="Proteomes" id="UP000267606"/>
    </source>
</evidence>
<dbReference type="AlphaFoldDB" id="A0A183HBA2"/>
<dbReference type="Pfam" id="PF14664">
    <property type="entry name" value="RICTOR_N"/>
    <property type="match status" value="1"/>
</dbReference>
<protein>
    <submittedName>
        <fullName evidence="4">RICTOR_N domain-containing protein</fullName>
    </submittedName>
</protein>
<reference evidence="4" key="1">
    <citation type="submission" date="2016-06" db="UniProtKB">
        <authorList>
            <consortium name="WormBaseParasite"/>
        </authorList>
    </citation>
    <scope>IDENTIFICATION</scope>
</reference>
<proteinExistence type="predicted"/>
<dbReference type="EMBL" id="UZAJ01003787">
    <property type="protein sequence ID" value="VDO40975.1"/>
    <property type="molecule type" value="Genomic_DNA"/>
</dbReference>
<dbReference type="STRING" id="387005.A0A183HBA2"/>
<sequence length="212" mass="24526">MMLSHMNEEIKSSENGLMKKDYSSTIFPANVCRALISNANCFFAIRPDRAKFEEKEDEFADSRNYYFNSCIPGVGLFIKIFIGWIVEFLTNAVFSDRLSTFVCQILCAWLDSPQLRTQAKLKLVLDRIFASVIEIELFEQKETIELDQQWLSNDSFQLRNFSRIFLNLLRTWAGLFACSTLDDQKTSIISALRWEFPAENFVITGSSYFLPV</sequence>
<keyword evidence="3" id="KW-1185">Reference proteome</keyword>
<accession>A0A183HBA2</accession>
<dbReference type="Proteomes" id="UP000267606">
    <property type="component" value="Unassembled WGS sequence"/>
</dbReference>
<reference evidence="2 3" key="2">
    <citation type="submission" date="2018-11" db="EMBL/GenBank/DDBJ databases">
        <authorList>
            <consortium name="Pathogen Informatics"/>
        </authorList>
    </citation>
    <scope>NUCLEOTIDE SEQUENCE [LARGE SCALE GENOMIC DNA]</scope>
</reference>
<gene>
    <name evidence="2" type="ORF">OFLC_LOCUS4763</name>
</gene>
<name>A0A183HBA2_9BILA</name>
<organism evidence="4">
    <name type="scientific">Onchocerca flexuosa</name>
    <dbReference type="NCBI Taxonomy" id="387005"/>
    <lineage>
        <taxon>Eukaryota</taxon>
        <taxon>Metazoa</taxon>
        <taxon>Ecdysozoa</taxon>
        <taxon>Nematoda</taxon>
        <taxon>Chromadorea</taxon>
        <taxon>Rhabditida</taxon>
        <taxon>Spirurina</taxon>
        <taxon>Spiruromorpha</taxon>
        <taxon>Filarioidea</taxon>
        <taxon>Onchocercidae</taxon>
        <taxon>Onchocerca</taxon>
    </lineage>
</organism>